<reference evidence="8" key="1">
    <citation type="submission" date="2022-07" db="EMBL/GenBank/DDBJ databases">
        <title>Parvularcula maris sp. nov., an algicidal bacterium isolated from seawater.</title>
        <authorList>
            <person name="Li F."/>
        </authorList>
    </citation>
    <scope>NUCLEOTIDE SEQUENCE</scope>
    <source>
        <strain evidence="8">BGMRC 0090</strain>
    </source>
</reference>
<dbReference type="NCBIfam" id="TIGR00097">
    <property type="entry name" value="HMP-P_kinase"/>
    <property type="match status" value="1"/>
</dbReference>
<evidence type="ECO:0000256" key="6">
    <source>
        <dbReference type="ARBA" id="ARBA00022840"/>
    </source>
</evidence>
<dbReference type="GO" id="GO:0005524">
    <property type="term" value="F:ATP binding"/>
    <property type="evidence" value="ECO:0007669"/>
    <property type="project" value="UniProtKB-KW"/>
</dbReference>
<comment type="caution">
    <text evidence="8">The sequence shown here is derived from an EMBL/GenBank/DDBJ whole genome shotgun (WGS) entry which is preliminary data.</text>
</comment>
<gene>
    <name evidence="8" type="primary">thiD</name>
    <name evidence="8" type="ORF">NOG11_08485</name>
</gene>
<dbReference type="CDD" id="cd01169">
    <property type="entry name" value="HMPP_kinase"/>
    <property type="match status" value="1"/>
</dbReference>
<accession>A0A9X2RHY0</accession>
<dbReference type="Pfam" id="PF08543">
    <property type="entry name" value="Phos_pyr_kin"/>
    <property type="match status" value="1"/>
</dbReference>
<dbReference type="GO" id="GO:0005829">
    <property type="term" value="C:cytosol"/>
    <property type="evidence" value="ECO:0007669"/>
    <property type="project" value="TreeGrafter"/>
</dbReference>
<dbReference type="PANTHER" id="PTHR20858">
    <property type="entry name" value="PHOSPHOMETHYLPYRIMIDINE KINASE"/>
    <property type="match status" value="1"/>
</dbReference>
<comment type="pathway">
    <text evidence="1">Cofactor biosynthesis; thiamine diphosphate biosynthesis.</text>
</comment>
<dbReference type="GO" id="GO:0008902">
    <property type="term" value="F:hydroxymethylpyrimidine kinase activity"/>
    <property type="evidence" value="ECO:0007669"/>
    <property type="project" value="UniProtKB-EC"/>
</dbReference>
<dbReference type="GO" id="GO:0009228">
    <property type="term" value="P:thiamine biosynthetic process"/>
    <property type="evidence" value="ECO:0007669"/>
    <property type="project" value="InterPro"/>
</dbReference>
<sequence length="260" mass="26973">MRGRVLIIAGSDSGGGAGIQADIKAVTALGGYAATAITAITVQDTVAVHDIFQMSPEIVRKQIEVVLDDIGADAFKIGMIGTASVAEAVISILERNPAVPVVFDPVLVATSGDALAGEGLAELFLKRLVPLSTIITPNIPELRALTGEVDEQKAVDMLLSRGAKHVLVKGGHEEEQTVTDRLYSVGAKETFESVRIETTSTHGTGCTLCSAIAAGIAQGLSVSTATERAVRYVHDAIEAAPGFGRGHGPIAHTVWNAARS</sequence>
<dbReference type="RefSeq" id="WP_256619316.1">
    <property type="nucleotide sequence ID" value="NZ_JANIBC010000005.1"/>
</dbReference>
<dbReference type="InterPro" id="IPR029056">
    <property type="entry name" value="Ribokinase-like"/>
</dbReference>
<dbReference type="InterPro" id="IPR004399">
    <property type="entry name" value="HMP/HMP-P_kinase_dom"/>
</dbReference>
<proteinExistence type="predicted"/>
<dbReference type="GO" id="GO:0008972">
    <property type="term" value="F:phosphomethylpyrimidine kinase activity"/>
    <property type="evidence" value="ECO:0007669"/>
    <property type="project" value="InterPro"/>
</dbReference>
<keyword evidence="9" id="KW-1185">Reference proteome</keyword>
<dbReference type="SUPFAM" id="SSF53613">
    <property type="entry name" value="Ribokinase-like"/>
    <property type="match status" value="1"/>
</dbReference>
<name>A0A9X2RHY0_9PROT</name>
<organism evidence="8 9">
    <name type="scientific">Parvularcula maris</name>
    <dbReference type="NCBI Taxonomy" id="2965077"/>
    <lineage>
        <taxon>Bacteria</taxon>
        <taxon>Pseudomonadati</taxon>
        <taxon>Pseudomonadota</taxon>
        <taxon>Alphaproteobacteria</taxon>
        <taxon>Parvularculales</taxon>
        <taxon>Parvularculaceae</taxon>
        <taxon>Parvularcula</taxon>
    </lineage>
</organism>
<evidence type="ECO:0000256" key="2">
    <source>
        <dbReference type="ARBA" id="ARBA00012135"/>
    </source>
</evidence>
<dbReference type="EC" id="2.7.1.49" evidence="2"/>
<keyword evidence="6" id="KW-0067">ATP-binding</keyword>
<evidence type="ECO:0000256" key="1">
    <source>
        <dbReference type="ARBA" id="ARBA00004948"/>
    </source>
</evidence>
<evidence type="ECO:0000256" key="4">
    <source>
        <dbReference type="ARBA" id="ARBA00022741"/>
    </source>
</evidence>
<evidence type="ECO:0000313" key="8">
    <source>
        <dbReference type="EMBL" id="MCQ8185430.1"/>
    </source>
</evidence>
<keyword evidence="4" id="KW-0547">Nucleotide-binding</keyword>
<dbReference type="Proteomes" id="UP001142610">
    <property type="component" value="Unassembled WGS sequence"/>
</dbReference>
<evidence type="ECO:0000256" key="5">
    <source>
        <dbReference type="ARBA" id="ARBA00022777"/>
    </source>
</evidence>
<feature type="domain" description="Pyridoxamine kinase/Phosphomethylpyrimidine kinase" evidence="7">
    <location>
        <begin position="12"/>
        <end position="250"/>
    </location>
</feature>
<evidence type="ECO:0000256" key="3">
    <source>
        <dbReference type="ARBA" id="ARBA00022679"/>
    </source>
</evidence>
<dbReference type="FunFam" id="3.40.1190.20:FF:000003">
    <property type="entry name" value="Phosphomethylpyrimidine kinase ThiD"/>
    <property type="match status" value="1"/>
</dbReference>
<dbReference type="InterPro" id="IPR013749">
    <property type="entry name" value="PM/HMP-P_kinase-1"/>
</dbReference>
<dbReference type="EMBL" id="JANIBC010000005">
    <property type="protein sequence ID" value="MCQ8185430.1"/>
    <property type="molecule type" value="Genomic_DNA"/>
</dbReference>
<evidence type="ECO:0000313" key="9">
    <source>
        <dbReference type="Proteomes" id="UP001142610"/>
    </source>
</evidence>
<protein>
    <recommendedName>
        <fullName evidence="2">hydroxymethylpyrimidine kinase</fullName>
        <ecNumber evidence="2">2.7.1.49</ecNumber>
    </recommendedName>
</protein>
<keyword evidence="3 8" id="KW-0808">Transferase</keyword>
<keyword evidence="5 8" id="KW-0418">Kinase</keyword>
<dbReference type="PANTHER" id="PTHR20858:SF17">
    <property type="entry name" value="HYDROXYMETHYLPYRIMIDINE_PHOSPHOMETHYLPYRIMIDINE KINASE THI20-RELATED"/>
    <property type="match status" value="1"/>
</dbReference>
<dbReference type="AlphaFoldDB" id="A0A9X2RHY0"/>
<dbReference type="Gene3D" id="3.40.1190.20">
    <property type="match status" value="1"/>
</dbReference>
<evidence type="ECO:0000259" key="7">
    <source>
        <dbReference type="Pfam" id="PF08543"/>
    </source>
</evidence>